<feature type="transmembrane region" description="Helical" evidence="1">
    <location>
        <begin position="140"/>
        <end position="164"/>
    </location>
</feature>
<keyword evidence="1" id="KW-0812">Transmembrane</keyword>
<sequence>MTASTWTCTSAGAFRIGSRLIVRSLCLASGWAGGKVMLMRPPPLPLGFRKTRENFVTNLAPHPALREMRTHLGNPATLAALGGIAAILGLVGPFDTDELLRLLPRTVYWLVLVVATYSVGVLSAALLWPRLRHHLPRWPLLGVIGLFTGIGVMLVVIAMNAATFGHVPEMGEMPEFAGTIIAIALIVTVVLDLVGGPAGRQEVAPAPAPILERLPLHKRGPLVALSVEDHYVRIRTAKGEEMVLLRLSDAIREVGETPGLRVHRSHWIALDQVRTAAREGDRARLTMRHGDDIPVSRANLPAIREAGLLPR</sequence>
<dbReference type="Gene3D" id="2.40.50.1020">
    <property type="entry name" value="LytTr DNA-binding domain"/>
    <property type="match status" value="1"/>
</dbReference>
<accession>A0A3L9Y3N2</accession>
<dbReference type="GO" id="GO:0003677">
    <property type="term" value="F:DNA binding"/>
    <property type="evidence" value="ECO:0007669"/>
    <property type="project" value="InterPro"/>
</dbReference>
<keyword evidence="4" id="KW-1185">Reference proteome</keyword>
<evidence type="ECO:0000259" key="2">
    <source>
        <dbReference type="PROSITE" id="PS50930"/>
    </source>
</evidence>
<dbReference type="InterPro" id="IPR007492">
    <property type="entry name" value="LytTR_DNA-bd_dom"/>
</dbReference>
<protein>
    <submittedName>
        <fullName evidence="3">LytTR family transcriptional regulator</fullName>
    </submittedName>
</protein>
<dbReference type="SMART" id="SM00850">
    <property type="entry name" value="LytTR"/>
    <property type="match status" value="1"/>
</dbReference>
<evidence type="ECO:0000313" key="3">
    <source>
        <dbReference type="EMBL" id="RMA40903.1"/>
    </source>
</evidence>
<feature type="transmembrane region" description="Helical" evidence="1">
    <location>
        <begin position="106"/>
        <end position="128"/>
    </location>
</feature>
<keyword evidence="1" id="KW-0472">Membrane</keyword>
<feature type="transmembrane region" description="Helical" evidence="1">
    <location>
        <begin position="176"/>
        <end position="194"/>
    </location>
</feature>
<gene>
    <name evidence="3" type="ORF">D9R08_17250</name>
</gene>
<dbReference type="Pfam" id="PF04397">
    <property type="entry name" value="LytTR"/>
    <property type="match status" value="1"/>
</dbReference>
<dbReference type="Proteomes" id="UP000281343">
    <property type="component" value="Unassembled WGS sequence"/>
</dbReference>
<evidence type="ECO:0000256" key="1">
    <source>
        <dbReference type="SAM" id="Phobius"/>
    </source>
</evidence>
<feature type="transmembrane region" description="Helical" evidence="1">
    <location>
        <begin position="76"/>
        <end position="94"/>
    </location>
</feature>
<reference evidence="3 4" key="1">
    <citation type="submission" date="2018-10" db="EMBL/GenBank/DDBJ databases">
        <authorList>
            <person name="Jung H.S."/>
            <person name="Jeon C.O."/>
        </authorList>
    </citation>
    <scope>NUCLEOTIDE SEQUENCE [LARGE SCALE GENOMIC DNA]</scope>
    <source>
        <strain evidence="3 4">MA-7-27</strain>
    </source>
</reference>
<comment type="caution">
    <text evidence="3">The sequence shown here is derived from an EMBL/GenBank/DDBJ whole genome shotgun (WGS) entry which is preliminary data.</text>
</comment>
<feature type="domain" description="HTH LytTR-type" evidence="2">
    <location>
        <begin position="206"/>
        <end position="309"/>
    </location>
</feature>
<dbReference type="AlphaFoldDB" id="A0A3L9Y3N2"/>
<keyword evidence="1" id="KW-1133">Transmembrane helix</keyword>
<organism evidence="3 4">
    <name type="scientific">Rhodophyticola porphyridii</name>
    <dbReference type="NCBI Taxonomy" id="1852017"/>
    <lineage>
        <taxon>Bacteria</taxon>
        <taxon>Pseudomonadati</taxon>
        <taxon>Pseudomonadota</taxon>
        <taxon>Alphaproteobacteria</taxon>
        <taxon>Rhodobacterales</taxon>
        <taxon>Roseobacteraceae</taxon>
        <taxon>Rhodophyticola</taxon>
    </lineage>
</organism>
<proteinExistence type="predicted"/>
<dbReference type="EMBL" id="RCNT01000010">
    <property type="protein sequence ID" value="RMA40903.1"/>
    <property type="molecule type" value="Genomic_DNA"/>
</dbReference>
<name>A0A3L9Y3N2_9RHOB</name>
<evidence type="ECO:0000313" key="4">
    <source>
        <dbReference type="Proteomes" id="UP000281343"/>
    </source>
</evidence>
<dbReference type="PROSITE" id="PS50930">
    <property type="entry name" value="HTH_LYTTR"/>
    <property type="match status" value="1"/>
</dbReference>